<feature type="signal peptide" evidence="2">
    <location>
        <begin position="1"/>
        <end position="25"/>
    </location>
</feature>
<organism evidence="3">
    <name type="scientific">Solibacter usitatus (strain Ellin6076)</name>
    <dbReference type="NCBI Taxonomy" id="234267"/>
    <lineage>
        <taxon>Bacteria</taxon>
        <taxon>Pseudomonadati</taxon>
        <taxon>Acidobacteriota</taxon>
        <taxon>Terriglobia</taxon>
        <taxon>Bryobacterales</taxon>
        <taxon>Solibacteraceae</taxon>
        <taxon>Candidatus Solibacter</taxon>
    </lineage>
</organism>
<reference evidence="3" key="1">
    <citation type="submission" date="2006-10" db="EMBL/GenBank/DDBJ databases">
        <title>Complete sequence of Solibacter usitatus Ellin6076.</title>
        <authorList>
            <consortium name="US DOE Joint Genome Institute"/>
            <person name="Copeland A."/>
            <person name="Lucas S."/>
            <person name="Lapidus A."/>
            <person name="Barry K."/>
            <person name="Detter J.C."/>
            <person name="Glavina del Rio T."/>
            <person name="Hammon N."/>
            <person name="Israni S."/>
            <person name="Dalin E."/>
            <person name="Tice H."/>
            <person name="Pitluck S."/>
            <person name="Thompson L.S."/>
            <person name="Brettin T."/>
            <person name="Bruce D."/>
            <person name="Han C."/>
            <person name="Tapia R."/>
            <person name="Gilna P."/>
            <person name="Schmutz J."/>
            <person name="Larimer F."/>
            <person name="Land M."/>
            <person name="Hauser L."/>
            <person name="Kyrpides N."/>
            <person name="Mikhailova N."/>
            <person name="Janssen P.H."/>
            <person name="Kuske C.R."/>
            <person name="Richardson P."/>
        </authorList>
    </citation>
    <scope>NUCLEOTIDE SEQUENCE</scope>
    <source>
        <strain evidence="3">Ellin6076</strain>
    </source>
</reference>
<protein>
    <submittedName>
        <fullName evidence="3">Outer membrane efflux protein</fullName>
    </submittedName>
</protein>
<evidence type="ECO:0000256" key="1">
    <source>
        <dbReference type="ARBA" id="ARBA00007613"/>
    </source>
</evidence>
<gene>
    <name evidence="3" type="ordered locus">Acid_7512</name>
</gene>
<dbReference type="STRING" id="234267.Acid_7512"/>
<dbReference type="KEGG" id="sus:Acid_7512"/>
<dbReference type="PANTHER" id="PTHR30203:SF24">
    <property type="entry name" value="BLR4935 PROTEIN"/>
    <property type="match status" value="1"/>
</dbReference>
<dbReference type="InParanoid" id="Q01PK0"/>
<dbReference type="InterPro" id="IPR003423">
    <property type="entry name" value="OMP_efflux"/>
</dbReference>
<evidence type="ECO:0000313" key="3">
    <source>
        <dbReference type="EMBL" id="ABJ88420.1"/>
    </source>
</evidence>
<evidence type="ECO:0000256" key="2">
    <source>
        <dbReference type="SAM" id="SignalP"/>
    </source>
</evidence>
<dbReference type="EMBL" id="CP000473">
    <property type="protein sequence ID" value="ABJ88420.1"/>
    <property type="molecule type" value="Genomic_DNA"/>
</dbReference>
<dbReference type="Gene3D" id="1.20.1600.10">
    <property type="entry name" value="Outer membrane efflux proteins (OEP)"/>
    <property type="match status" value="1"/>
</dbReference>
<dbReference type="AlphaFoldDB" id="Q01PK0"/>
<accession>Q01PK0</accession>
<dbReference type="eggNOG" id="COG1538">
    <property type="taxonomic scope" value="Bacteria"/>
</dbReference>
<proteinExistence type="inferred from homology"/>
<dbReference type="GO" id="GO:0015562">
    <property type="term" value="F:efflux transmembrane transporter activity"/>
    <property type="evidence" value="ECO:0007669"/>
    <property type="project" value="InterPro"/>
</dbReference>
<dbReference type="SUPFAM" id="SSF56954">
    <property type="entry name" value="Outer membrane efflux proteins (OEP)"/>
    <property type="match status" value="1"/>
</dbReference>
<dbReference type="OrthoDB" id="9769048at2"/>
<feature type="chain" id="PRO_5004163151" evidence="2">
    <location>
        <begin position="26"/>
        <end position="409"/>
    </location>
</feature>
<sequence length="409" mass="45740" precursor="true">MFFRLYSCLLAICFAMRAQPLSALADEALRHNREILAAQKKYEAARQIPAQASALADPTLSVGYTANGAPYPVAGIGRDVTSNAGVMVSQELPFPGKRQLRGDIAAKEASAEFQQYLAVRLSVTSRLKQAYHELHHANVSITFVKRYQDLLQKILRISEARYTVARAAQQDIFKAQTQFAIFETQLLRYEQERTAKQIEINALLNRPQGGAIDVPDDMDPGELTIPLDELLAGARTHAPSLAREQKIVERNDLSSALARKSVYPDYTVSGGYFNQGSMPPMWQFRVDFKIPAWYRTKQHAEITEKAFSAVEARHNYEAADVALQAQVRAQYTAAVTSRKLIDLYRKSVVPGSQLALESSIASYETGTLDFLSLFSNFMNVVEYELMVHEEIMQFHVALARLEELTGVAL</sequence>
<dbReference type="InterPro" id="IPR010131">
    <property type="entry name" value="MdtP/NodT-like"/>
</dbReference>
<dbReference type="PANTHER" id="PTHR30203">
    <property type="entry name" value="OUTER MEMBRANE CATION EFFLUX PROTEIN"/>
    <property type="match status" value="1"/>
</dbReference>
<dbReference type="Pfam" id="PF02321">
    <property type="entry name" value="OEP"/>
    <property type="match status" value="1"/>
</dbReference>
<name>Q01PK0_SOLUE</name>
<dbReference type="HOGENOM" id="CLU_012817_15_0_0"/>
<comment type="similarity">
    <text evidence="1">Belongs to the outer membrane factor (OMF) (TC 1.B.17) family.</text>
</comment>
<keyword evidence="2" id="KW-0732">Signal</keyword>